<dbReference type="InterPro" id="IPR021124">
    <property type="entry name" value="CRISPR-assoc_prot_Cas5"/>
</dbReference>
<keyword evidence="4" id="KW-1185">Reference proteome</keyword>
<evidence type="ECO:0000256" key="2">
    <source>
        <dbReference type="PIRNR" id="PIRNR029950"/>
    </source>
</evidence>
<dbReference type="RefSeq" id="WP_066176718.1">
    <property type="nucleotide sequence ID" value="NZ_LQZT01000007.1"/>
</dbReference>
<keyword evidence="1 2" id="KW-0051">Antiviral defense</keyword>
<dbReference type="EC" id="3.1.-.-" evidence="2"/>
<dbReference type="Pfam" id="PF09704">
    <property type="entry name" value="Cas_Cas5d"/>
    <property type="match status" value="1"/>
</dbReference>
<dbReference type="Proteomes" id="UP000094795">
    <property type="component" value="Unassembled WGS sequence"/>
</dbReference>
<evidence type="ECO:0000256" key="1">
    <source>
        <dbReference type="ARBA" id="ARBA00023118"/>
    </source>
</evidence>
<name>A0A1C1YY52_9HYPH</name>
<dbReference type="GO" id="GO:0043571">
    <property type="term" value="P:maintenance of CRISPR repeat elements"/>
    <property type="evidence" value="ECO:0007669"/>
    <property type="project" value="UniProtKB-UniRule"/>
</dbReference>
<dbReference type="GO" id="GO:0004519">
    <property type="term" value="F:endonuclease activity"/>
    <property type="evidence" value="ECO:0007669"/>
    <property type="project" value="UniProtKB-UniRule"/>
</dbReference>
<dbReference type="NCBIfam" id="TIGR01876">
    <property type="entry name" value="cas_Cas5d"/>
    <property type="match status" value="1"/>
</dbReference>
<evidence type="ECO:0000313" key="3">
    <source>
        <dbReference type="EMBL" id="OCW58397.1"/>
    </source>
</evidence>
<comment type="similarity">
    <text evidence="2">Belongs to the CRISPR-associated protein Cas5 family. Subtype I-C/Dvulg subfamily.</text>
</comment>
<evidence type="ECO:0000313" key="4">
    <source>
        <dbReference type="Proteomes" id="UP000094795"/>
    </source>
</evidence>
<dbReference type="GO" id="GO:0016787">
    <property type="term" value="F:hydrolase activity"/>
    <property type="evidence" value="ECO:0007669"/>
    <property type="project" value="UniProtKB-KW"/>
</dbReference>
<proteinExistence type="inferred from homology"/>
<dbReference type="GO" id="GO:0051607">
    <property type="term" value="P:defense response to virus"/>
    <property type="evidence" value="ECO:0007669"/>
    <property type="project" value="UniProtKB-UniRule"/>
</dbReference>
<protein>
    <recommendedName>
        <fullName evidence="2">pre-crRNA processing endonuclease</fullName>
        <ecNumber evidence="2">3.1.-.-</ecNumber>
    </recommendedName>
</protein>
<keyword evidence="2" id="KW-0694">RNA-binding</keyword>
<keyword evidence="2" id="KW-0540">Nuclease</keyword>
<reference evidence="3 4" key="1">
    <citation type="submission" date="2015-12" db="EMBL/GenBank/DDBJ databases">
        <authorList>
            <person name="Shamseldin A."/>
            <person name="Moawad H."/>
            <person name="Abd El-Rahim W.M."/>
            <person name="Sadowsky M.J."/>
        </authorList>
    </citation>
    <scope>NUCLEOTIDE SEQUENCE [LARGE SCALE GENOMIC DNA]</scope>
    <source>
        <strain evidence="3 4">JC234</strain>
    </source>
</reference>
<comment type="caution">
    <text evidence="3">The sequence shown here is derived from an EMBL/GenBank/DDBJ whole genome shotgun (WGS) entry which is preliminary data.</text>
</comment>
<dbReference type="PIRSF" id="PIRSF029950">
    <property type="entry name" value="Cas_CT1134"/>
    <property type="match status" value="1"/>
</dbReference>
<keyword evidence="2" id="KW-0255">Endonuclease</keyword>
<comment type="function">
    <text evidence="2">CRISPR (clustered regularly interspaced short palindromic repeat) is an adaptive immune system that provides protection against mobile genetic elements (viruses, transposable elements and conjugative plasmids). CRISPR clusters contain spacers, sequences complementary to antecedent mobile elements, and target invading nucleic acids. CRISPR clusters are transcribed and processed into CRISPR RNA (crRNA).</text>
</comment>
<dbReference type="GO" id="GO:0003723">
    <property type="term" value="F:RNA binding"/>
    <property type="evidence" value="ECO:0007669"/>
    <property type="project" value="UniProtKB-UniRule"/>
</dbReference>
<gene>
    <name evidence="3" type="ORF">AWJ14_13815</name>
</gene>
<dbReference type="AlphaFoldDB" id="A0A1C1YY52"/>
<dbReference type="CDD" id="cd09752">
    <property type="entry name" value="Cas5_I-C"/>
    <property type="match status" value="1"/>
</dbReference>
<dbReference type="Gene3D" id="3.30.70.2660">
    <property type="match status" value="1"/>
</dbReference>
<keyword evidence="2" id="KW-0378">Hydrolase</keyword>
<organism evidence="3 4">
    <name type="scientific">Hoeflea olei</name>
    <dbReference type="NCBI Taxonomy" id="1480615"/>
    <lineage>
        <taxon>Bacteria</taxon>
        <taxon>Pseudomonadati</taxon>
        <taxon>Pseudomonadota</taxon>
        <taxon>Alphaproteobacteria</taxon>
        <taxon>Hyphomicrobiales</taxon>
        <taxon>Rhizobiaceae</taxon>
        <taxon>Hoeflea</taxon>
    </lineage>
</organism>
<dbReference type="InterPro" id="IPR010155">
    <property type="entry name" value="CRISPR-assoc_prot_Cas5d"/>
</dbReference>
<dbReference type="NCBIfam" id="TIGR02593">
    <property type="entry name" value="CRISPR_cas5"/>
    <property type="match status" value="1"/>
</dbReference>
<dbReference type="OrthoDB" id="5621871at2"/>
<dbReference type="EMBL" id="LQZT01000007">
    <property type="protein sequence ID" value="OCW58397.1"/>
    <property type="molecule type" value="Genomic_DNA"/>
</dbReference>
<sequence>MTYGIRLKVWGAHACFTRPEMKVERVSYDVMTPSAARGILEAIHWKPAIRWVIDEIHVLEPVRFQSIRRNEVGHKAPAGKIRSAMKRGDLGGLQLRVDEDRQQRAATVLVRPAYMIAAHFELTDKAGPDDTEGKHLDIFNRRAARGQCFHQPCLGTREFAAHFEPVPPDATPPEPEEKSADLGFGAPRDLGFMLWDIDHQAESRPSLFFRATLDNGVVRVPPPGSPEIRR</sequence>
<dbReference type="InterPro" id="IPR013422">
    <property type="entry name" value="CRISPR-assoc_prot_Cas5_N"/>
</dbReference>
<accession>A0A1C1YY52</accession>
<dbReference type="STRING" id="1480615.AWJ14_13815"/>